<keyword evidence="7 9" id="KW-1133">Transmembrane helix</keyword>
<keyword evidence="8 9" id="KW-0472">Membrane</keyword>
<dbReference type="PANTHER" id="PTHR30614">
    <property type="entry name" value="MEMBRANE COMPONENT OF AMINO ACID ABC TRANSPORTER"/>
    <property type="match status" value="1"/>
</dbReference>
<feature type="transmembrane region" description="Helical" evidence="9">
    <location>
        <begin position="210"/>
        <end position="227"/>
    </location>
</feature>
<evidence type="ECO:0000259" key="10">
    <source>
        <dbReference type="PROSITE" id="PS50928"/>
    </source>
</evidence>
<evidence type="ECO:0000256" key="6">
    <source>
        <dbReference type="ARBA" id="ARBA00022970"/>
    </source>
</evidence>
<name>A0ABR9WYT8_9RHOB</name>
<dbReference type="InterPro" id="IPR043429">
    <property type="entry name" value="ArtM/GltK/GlnP/TcyL/YhdX-like"/>
</dbReference>
<evidence type="ECO:0000313" key="12">
    <source>
        <dbReference type="Proteomes" id="UP000607796"/>
    </source>
</evidence>
<dbReference type="Proteomes" id="UP000607796">
    <property type="component" value="Unassembled WGS sequence"/>
</dbReference>
<accession>A0ABR9WYT8</accession>
<feature type="transmembrane region" description="Helical" evidence="9">
    <location>
        <begin position="117"/>
        <end position="137"/>
    </location>
</feature>
<comment type="subcellular location">
    <subcellularLocation>
        <location evidence="1">Cell inner membrane</location>
        <topology evidence="1">Multi-pass membrane protein</topology>
    </subcellularLocation>
    <subcellularLocation>
        <location evidence="9">Cell membrane</location>
        <topology evidence="9">Multi-pass membrane protein</topology>
    </subcellularLocation>
</comment>
<dbReference type="InterPro" id="IPR035906">
    <property type="entry name" value="MetI-like_sf"/>
</dbReference>
<dbReference type="InterPro" id="IPR000515">
    <property type="entry name" value="MetI-like"/>
</dbReference>
<dbReference type="PROSITE" id="PS50928">
    <property type="entry name" value="ABC_TM1"/>
    <property type="match status" value="1"/>
</dbReference>
<keyword evidence="6" id="KW-0029">Amino-acid transport</keyword>
<evidence type="ECO:0000313" key="11">
    <source>
        <dbReference type="EMBL" id="MBE9636456.1"/>
    </source>
</evidence>
<evidence type="ECO:0000256" key="9">
    <source>
        <dbReference type="RuleBase" id="RU363032"/>
    </source>
</evidence>
<keyword evidence="12" id="KW-1185">Reference proteome</keyword>
<feature type="domain" description="ABC transmembrane type-1" evidence="10">
    <location>
        <begin position="79"/>
        <end position="372"/>
    </location>
</feature>
<protein>
    <submittedName>
        <fullName evidence="11">ABC transporter permease subunit</fullName>
    </submittedName>
</protein>
<feature type="transmembrane region" description="Helical" evidence="9">
    <location>
        <begin position="167"/>
        <end position="189"/>
    </location>
</feature>
<evidence type="ECO:0000256" key="7">
    <source>
        <dbReference type="ARBA" id="ARBA00022989"/>
    </source>
</evidence>
<dbReference type="Pfam" id="PF00528">
    <property type="entry name" value="BPD_transp_1"/>
    <property type="match status" value="1"/>
</dbReference>
<evidence type="ECO:0000256" key="2">
    <source>
        <dbReference type="ARBA" id="ARBA00010072"/>
    </source>
</evidence>
<comment type="similarity">
    <text evidence="2">Belongs to the binding-protein-dependent transport system permease family. HisMQ subfamily.</text>
</comment>
<feature type="transmembrane region" description="Helical" evidence="9">
    <location>
        <begin position="318"/>
        <end position="341"/>
    </location>
</feature>
<feature type="transmembrane region" description="Helical" evidence="9">
    <location>
        <begin position="353"/>
        <end position="372"/>
    </location>
</feature>
<keyword evidence="5 9" id="KW-0812">Transmembrane</keyword>
<dbReference type="PANTHER" id="PTHR30614:SF37">
    <property type="entry name" value="AMINO-ACID ABC TRANSPORTER PERMEASE PROTEIN YHDX-RELATED"/>
    <property type="match status" value="1"/>
</dbReference>
<gene>
    <name evidence="11" type="ORF">IQ782_06370</name>
</gene>
<proteinExistence type="inferred from homology"/>
<feature type="transmembrane region" description="Helical" evidence="9">
    <location>
        <begin position="72"/>
        <end position="105"/>
    </location>
</feature>
<organism evidence="11 12">
    <name type="scientific">Salipiger mangrovisoli</name>
    <dbReference type="NCBI Taxonomy" id="2865933"/>
    <lineage>
        <taxon>Bacteria</taxon>
        <taxon>Pseudomonadati</taxon>
        <taxon>Pseudomonadota</taxon>
        <taxon>Alphaproteobacteria</taxon>
        <taxon>Rhodobacterales</taxon>
        <taxon>Roseobacteraceae</taxon>
        <taxon>Salipiger</taxon>
    </lineage>
</organism>
<comment type="caution">
    <text evidence="11">The sequence shown here is derived from an EMBL/GenBank/DDBJ whole genome shotgun (WGS) entry which is preliminary data.</text>
</comment>
<sequence length="388" mass="42244">MMTLLQHQKSRNALLQILYVGVLLALVVTAALTARHNLQAQGILSGWSFLWKSTGWDMTFSLLPTSSSDPYWWFLLMGVLNTLFLGIIGLAFATLVGGLVGLARVSENKAARLLGTIYLEIFRNIPLIVQVFFWYALANRLPSPRQAIEAGGALLSNRGIYLPGLNIAGWSVAAGFLALAIGSALLLWLSLARRFRRVAPALRRRRASTVALVTLGTLMVLFFLGHAPDSPLLTLPELKGLNIRGGYRIQPEIYALAFAIAIYGGAYIGEIVRGGFIAVGRGQTEAAKALGLSEWQSFTRIRLPLAVRAMLPILTNQYVWLIKATTLGIVVGFADFFMVVASAITHSGQTLELIGILMAGFLIINFSLAAVMNRINRAIALKGHQNRS</sequence>
<reference evidence="11 12" key="1">
    <citation type="journal article" date="2021" name="Int. J. Syst. Evol. Microbiol.">
        <title>Salipiger mangrovisoli sp. nov., isolated from mangrove soil and the proposal for the reclassification of Paraphaeobacter pallidus as Salipiger pallidus comb. nov.</title>
        <authorList>
            <person name="Du J."/>
            <person name="Liu Y."/>
            <person name="Pei T."/>
            <person name="Deng M.R."/>
            <person name="Zhu H."/>
        </authorList>
    </citation>
    <scope>NUCLEOTIDE SEQUENCE [LARGE SCALE GENOMIC DNA]</scope>
    <source>
        <strain evidence="11 12">6D45A</strain>
    </source>
</reference>
<dbReference type="EMBL" id="JADFFK010000003">
    <property type="protein sequence ID" value="MBE9636456.1"/>
    <property type="molecule type" value="Genomic_DNA"/>
</dbReference>
<keyword evidence="4" id="KW-1003">Cell membrane</keyword>
<evidence type="ECO:0000256" key="8">
    <source>
        <dbReference type="ARBA" id="ARBA00023136"/>
    </source>
</evidence>
<evidence type="ECO:0000256" key="1">
    <source>
        <dbReference type="ARBA" id="ARBA00004429"/>
    </source>
</evidence>
<dbReference type="RefSeq" id="WP_194133772.1">
    <property type="nucleotide sequence ID" value="NZ_JADFFK010000003.1"/>
</dbReference>
<evidence type="ECO:0000256" key="3">
    <source>
        <dbReference type="ARBA" id="ARBA00022448"/>
    </source>
</evidence>
<evidence type="ECO:0000256" key="5">
    <source>
        <dbReference type="ARBA" id="ARBA00022692"/>
    </source>
</evidence>
<dbReference type="Gene3D" id="1.10.3720.10">
    <property type="entry name" value="MetI-like"/>
    <property type="match status" value="2"/>
</dbReference>
<dbReference type="CDD" id="cd06261">
    <property type="entry name" value="TM_PBP2"/>
    <property type="match status" value="1"/>
</dbReference>
<feature type="transmembrane region" description="Helical" evidence="9">
    <location>
        <begin position="253"/>
        <end position="272"/>
    </location>
</feature>
<dbReference type="NCBIfam" id="TIGR01726">
    <property type="entry name" value="HEQRo_perm_3TM"/>
    <property type="match status" value="1"/>
</dbReference>
<evidence type="ECO:0000256" key="4">
    <source>
        <dbReference type="ARBA" id="ARBA00022475"/>
    </source>
</evidence>
<dbReference type="InterPro" id="IPR010065">
    <property type="entry name" value="AA_ABC_transptr_permease_3TM"/>
</dbReference>
<dbReference type="SUPFAM" id="SSF161098">
    <property type="entry name" value="MetI-like"/>
    <property type="match status" value="2"/>
</dbReference>
<keyword evidence="3 9" id="KW-0813">Transport</keyword>